<evidence type="ECO:0000313" key="6">
    <source>
        <dbReference type="Proteomes" id="UP000001449"/>
    </source>
</evidence>
<sequence>MKSYKASLPPLLLLFVHGAIFDLDVSAFTSVEPSQSTFRAQRHIIDQHLRNRHISVHRRRHIFLSAASKNQLEVSQVSSNEDIISLADLRYQEWMVNDDDGGGNCNGDHAPPPNLSNFRRATAEIYHERKAEDALVFLAKLNDGGSSLVVGAAELSPIELKGAIMIAPTQLDDNRRLLYVTDVVASSSHRRLGIGSKLMYAVEETACKLGSQCICLHVEHDNTVARRFYERLGYVYVDTSGSGEVDCATDGLVSLSLSEESIAVSQSTLLETETKTQTESIVTLNTHLLAENAGTVGQLVMMKRLVPSACAPITQLTDSLSSTAKVGGFGLNEQTKRRN</sequence>
<dbReference type="PANTHER" id="PTHR43420:SF47">
    <property type="entry name" value="N-ACETYLTRANSFERASE DOMAIN-CONTAINING PROTEIN"/>
    <property type="match status" value="1"/>
</dbReference>
<reference evidence="5 6" key="2">
    <citation type="journal article" date="2008" name="Nature">
        <title>The Phaeodactylum genome reveals the evolutionary history of diatom genomes.</title>
        <authorList>
            <person name="Bowler C."/>
            <person name="Allen A.E."/>
            <person name="Badger J.H."/>
            <person name="Grimwood J."/>
            <person name="Jabbari K."/>
            <person name="Kuo A."/>
            <person name="Maheswari U."/>
            <person name="Martens C."/>
            <person name="Maumus F."/>
            <person name="Otillar R.P."/>
            <person name="Rayko E."/>
            <person name="Salamov A."/>
            <person name="Vandepoele K."/>
            <person name="Beszteri B."/>
            <person name="Gruber A."/>
            <person name="Heijde M."/>
            <person name="Katinka M."/>
            <person name="Mock T."/>
            <person name="Valentin K."/>
            <person name="Verret F."/>
            <person name="Berges J.A."/>
            <person name="Brownlee C."/>
            <person name="Cadoret J.P."/>
            <person name="Chiovitti A."/>
            <person name="Choi C.J."/>
            <person name="Coesel S."/>
            <person name="De Martino A."/>
            <person name="Detter J.C."/>
            <person name="Durkin C."/>
            <person name="Falciatore A."/>
            <person name="Fournet J."/>
            <person name="Haruta M."/>
            <person name="Huysman M.J."/>
            <person name="Jenkins B.D."/>
            <person name="Jiroutova K."/>
            <person name="Jorgensen R.E."/>
            <person name="Joubert Y."/>
            <person name="Kaplan A."/>
            <person name="Kroger N."/>
            <person name="Kroth P.G."/>
            <person name="La Roche J."/>
            <person name="Lindquist E."/>
            <person name="Lommer M."/>
            <person name="Martin-Jezequel V."/>
            <person name="Lopez P.J."/>
            <person name="Lucas S."/>
            <person name="Mangogna M."/>
            <person name="McGinnis K."/>
            <person name="Medlin L.K."/>
            <person name="Montsant A."/>
            <person name="Oudot-Le Secq M.P."/>
            <person name="Napoli C."/>
            <person name="Obornik M."/>
            <person name="Parker M.S."/>
            <person name="Petit J.L."/>
            <person name="Porcel B.M."/>
            <person name="Poulsen N."/>
            <person name="Robison M."/>
            <person name="Rychlewski L."/>
            <person name="Rynearson T.A."/>
            <person name="Schmutz J."/>
            <person name="Shapiro H."/>
            <person name="Siaut M."/>
            <person name="Stanley M."/>
            <person name="Sussman M.R."/>
            <person name="Taylor A.R."/>
            <person name="Vardi A."/>
            <person name="von Dassow P."/>
            <person name="Vyverman W."/>
            <person name="Willis A."/>
            <person name="Wyrwicz L.S."/>
            <person name="Rokhsar D.S."/>
            <person name="Weissenbach J."/>
            <person name="Armbrust E.V."/>
            <person name="Green B.R."/>
            <person name="Van de Peer Y."/>
            <person name="Grigoriev I.V."/>
        </authorList>
    </citation>
    <scope>NUCLEOTIDE SEQUENCE [LARGE SCALE GENOMIC DNA]</scope>
    <source>
        <strain evidence="5 6">CCMP1335</strain>
    </source>
</reference>
<dbReference type="InterPro" id="IPR050680">
    <property type="entry name" value="YpeA/RimI_acetyltransf"/>
</dbReference>
<dbReference type="InterPro" id="IPR000182">
    <property type="entry name" value="GNAT_dom"/>
</dbReference>
<dbReference type="GO" id="GO:0008080">
    <property type="term" value="F:N-acetyltransferase activity"/>
    <property type="evidence" value="ECO:0000318"/>
    <property type="project" value="GO_Central"/>
</dbReference>
<protein>
    <recommendedName>
        <fullName evidence="4">N-acetyltransferase domain-containing protein</fullName>
    </recommendedName>
</protein>
<accession>B8LE87</accession>
<evidence type="ECO:0000313" key="5">
    <source>
        <dbReference type="EMBL" id="EED86358.1"/>
    </source>
</evidence>
<evidence type="ECO:0000256" key="3">
    <source>
        <dbReference type="SAM" id="SignalP"/>
    </source>
</evidence>
<proteinExistence type="predicted"/>
<keyword evidence="6" id="KW-1185">Reference proteome</keyword>
<dbReference type="KEGG" id="tps:THAPSDRAFT_bd755"/>
<dbReference type="Proteomes" id="UP000001449">
    <property type="component" value="Unassembled WGS sequence"/>
</dbReference>
<feature type="signal peptide" evidence="3">
    <location>
        <begin position="1"/>
        <end position="27"/>
    </location>
</feature>
<reference evidence="5 6" key="1">
    <citation type="journal article" date="2004" name="Science">
        <title>The genome of the diatom Thalassiosira pseudonana: ecology, evolution, and metabolism.</title>
        <authorList>
            <person name="Armbrust E.V."/>
            <person name="Berges J.A."/>
            <person name="Bowler C."/>
            <person name="Green B.R."/>
            <person name="Martinez D."/>
            <person name="Putnam N.H."/>
            <person name="Zhou S."/>
            <person name="Allen A.E."/>
            <person name="Apt K.E."/>
            <person name="Bechner M."/>
            <person name="Brzezinski M.A."/>
            <person name="Chaal B.K."/>
            <person name="Chiovitti A."/>
            <person name="Davis A.K."/>
            <person name="Demarest M.S."/>
            <person name="Detter J.C."/>
            <person name="Glavina T."/>
            <person name="Goodstein D."/>
            <person name="Hadi M.Z."/>
            <person name="Hellsten U."/>
            <person name="Hildebrand M."/>
            <person name="Jenkins B.D."/>
            <person name="Jurka J."/>
            <person name="Kapitonov V.V."/>
            <person name="Kroger N."/>
            <person name="Lau W.W."/>
            <person name="Lane T.W."/>
            <person name="Larimer F.W."/>
            <person name="Lippmeier J.C."/>
            <person name="Lucas S."/>
            <person name="Medina M."/>
            <person name="Montsant A."/>
            <person name="Obornik M."/>
            <person name="Parker M.S."/>
            <person name="Palenik B."/>
            <person name="Pazour G.J."/>
            <person name="Richardson P.M."/>
            <person name="Rynearson T.A."/>
            <person name="Saito M.A."/>
            <person name="Schwartz D.C."/>
            <person name="Thamatrakoln K."/>
            <person name="Valentin K."/>
            <person name="Vardi A."/>
            <person name="Wilkerson F.P."/>
            <person name="Rokhsar D.S."/>
        </authorList>
    </citation>
    <scope>NUCLEOTIDE SEQUENCE [LARGE SCALE GENOMIC DNA]</scope>
    <source>
        <strain evidence="5 6">CCMP1335</strain>
    </source>
</reference>
<feature type="domain" description="N-acetyltransferase" evidence="4">
    <location>
        <begin position="116"/>
        <end position="258"/>
    </location>
</feature>
<dbReference type="InterPro" id="IPR016181">
    <property type="entry name" value="Acyl_CoA_acyltransferase"/>
</dbReference>
<feature type="chain" id="PRO_5002874038" description="N-acetyltransferase domain-containing protein" evidence="3">
    <location>
        <begin position="28"/>
        <end position="339"/>
    </location>
</feature>
<gene>
    <name evidence="5" type="ORF">THAPSDRAFT_bd755</name>
</gene>
<dbReference type="PANTHER" id="PTHR43420">
    <property type="entry name" value="ACETYLTRANSFERASE"/>
    <property type="match status" value="1"/>
</dbReference>
<dbReference type="GeneID" id="7447358"/>
<dbReference type="PROSITE" id="PS51186">
    <property type="entry name" value="GNAT"/>
    <property type="match status" value="1"/>
</dbReference>
<evidence type="ECO:0000256" key="1">
    <source>
        <dbReference type="ARBA" id="ARBA00022679"/>
    </source>
</evidence>
<dbReference type="PaxDb" id="35128-Thapsdraft755"/>
<dbReference type="GO" id="GO:0031415">
    <property type="term" value="C:NatA complex"/>
    <property type="evidence" value="ECO:0000318"/>
    <property type="project" value="GO_Central"/>
</dbReference>
<dbReference type="EMBL" id="DS999432">
    <property type="protein sequence ID" value="EED86358.1"/>
    <property type="molecule type" value="Genomic_DNA"/>
</dbReference>
<dbReference type="Pfam" id="PF00583">
    <property type="entry name" value="Acetyltransf_1"/>
    <property type="match status" value="1"/>
</dbReference>
<dbReference type="SUPFAM" id="SSF55729">
    <property type="entry name" value="Acyl-CoA N-acyltransferases (Nat)"/>
    <property type="match status" value="1"/>
</dbReference>
<dbReference type="GO" id="GO:0007064">
    <property type="term" value="P:mitotic sister chromatid cohesion"/>
    <property type="evidence" value="ECO:0000318"/>
    <property type="project" value="GO_Central"/>
</dbReference>
<dbReference type="HOGENOM" id="CLU_070718_0_0_1"/>
<evidence type="ECO:0000259" key="4">
    <source>
        <dbReference type="PROSITE" id="PS51186"/>
    </source>
</evidence>
<dbReference type="Gene3D" id="3.40.630.30">
    <property type="match status" value="1"/>
</dbReference>
<dbReference type="CDD" id="cd04301">
    <property type="entry name" value="NAT_SF"/>
    <property type="match status" value="1"/>
</dbReference>
<dbReference type="eggNOG" id="ENOG502STW5">
    <property type="taxonomic scope" value="Eukaryota"/>
</dbReference>
<dbReference type="InParanoid" id="B8LE87"/>
<name>B8LE87_THAPS</name>
<dbReference type="RefSeq" id="XP_002297348.1">
    <property type="nucleotide sequence ID" value="XM_002297312.1"/>
</dbReference>
<organism evidence="5 6">
    <name type="scientific">Thalassiosira pseudonana</name>
    <name type="common">Marine diatom</name>
    <name type="synonym">Cyclotella nana</name>
    <dbReference type="NCBI Taxonomy" id="35128"/>
    <lineage>
        <taxon>Eukaryota</taxon>
        <taxon>Sar</taxon>
        <taxon>Stramenopiles</taxon>
        <taxon>Ochrophyta</taxon>
        <taxon>Bacillariophyta</taxon>
        <taxon>Coscinodiscophyceae</taxon>
        <taxon>Thalassiosirophycidae</taxon>
        <taxon>Thalassiosirales</taxon>
        <taxon>Thalassiosiraceae</taxon>
        <taxon>Thalassiosira</taxon>
    </lineage>
</organism>
<dbReference type="AlphaFoldDB" id="B8LE87"/>
<keyword evidence="3" id="KW-0732">Signal</keyword>
<keyword evidence="1" id="KW-0808">Transferase</keyword>
<keyword evidence="2" id="KW-0012">Acyltransferase</keyword>
<evidence type="ECO:0000256" key="2">
    <source>
        <dbReference type="ARBA" id="ARBA00023315"/>
    </source>
</evidence>